<sequence length="62" mass="7299">MWLLLILIGIGKLLIDFFTTGQYHLVGNTLRLTKICFDSFVFLFIITIIDNLLKKRKQNQQK</sequence>
<comment type="caution">
    <text evidence="2">The sequence shown here is derived from an EMBL/GenBank/DDBJ whole genome shotgun (WGS) entry which is preliminary data.</text>
</comment>
<keyword evidence="1" id="KW-1133">Transmembrane helix</keyword>
<accession>A0A0R1VFA4</accession>
<dbReference type="EMBL" id="AZFY01000122">
    <property type="protein sequence ID" value="KRM03951.1"/>
    <property type="molecule type" value="Genomic_DNA"/>
</dbReference>
<dbReference type="AlphaFoldDB" id="A0A0R1VFA4"/>
<evidence type="ECO:0000313" key="2">
    <source>
        <dbReference type="EMBL" id="KRM03951.1"/>
    </source>
</evidence>
<feature type="transmembrane region" description="Helical" evidence="1">
    <location>
        <begin position="31"/>
        <end position="53"/>
    </location>
</feature>
<keyword evidence="3" id="KW-1185">Reference proteome</keyword>
<evidence type="ECO:0000256" key="1">
    <source>
        <dbReference type="SAM" id="Phobius"/>
    </source>
</evidence>
<dbReference type="Proteomes" id="UP000051966">
    <property type="component" value="Unassembled WGS sequence"/>
</dbReference>
<proteinExistence type="predicted"/>
<reference evidence="2 3" key="1">
    <citation type="journal article" date="2015" name="Genome Announc.">
        <title>Expanding the biotechnology potential of lactobacilli through comparative genomics of 213 strains and associated genera.</title>
        <authorList>
            <person name="Sun Z."/>
            <person name="Harris H.M."/>
            <person name="McCann A."/>
            <person name="Guo C."/>
            <person name="Argimon S."/>
            <person name="Zhang W."/>
            <person name="Yang X."/>
            <person name="Jeffery I.B."/>
            <person name="Cooney J.C."/>
            <person name="Kagawa T.F."/>
            <person name="Liu W."/>
            <person name="Song Y."/>
            <person name="Salvetti E."/>
            <person name="Wrobel A."/>
            <person name="Rasinkangas P."/>
            <person name="Parkhill J."/>
            <person name="Rea M.C."/>
            <person name="O'Sullivan O."/>
            <person name="Ritari J."/>
            <person name="Douillard F.P."/>
            <person name="Paul Ross R."/>
            <person name="Yang R."/>
            <person name="Briner A.E."/>
            <person name="Felis G.E."/>
            <person name="de Vos W.M."/>
            <person name="Barrangou R."/>
            <person name="Klaenhammer T.R."/>
            <person name="Caufield P.W."/>
            <person name="Cui Y."/>
            <person name="Zhang H."/>
            <person name="O'Toole P.W."/>
        </authorList>
    </citation>
    <scope>NUCLEOTIDE SEQUENCE [LARGE SCALE GENOMIC DNA]</scope>
    <source>
        <strain evidence="2 3">DSM 18382</strain>
    </source>
</reference>
<keyword evidence="1" id="KW-0812">Transmembrane</keyword>
<gene>
    <name evidence="2" type="ORF">FD41_GL000990</name>
</gene>
<keyword evidence="1" id="KW-0472">Membrane</keyword>
<name>A0A0R1VFA4_9LACO</name>
<dbReference type="PATRIC" id="fig|1423743.5.peg.1023"/>
<evidence type="ECO:0000313" key="3">
    <source>
        <dbReference type="Proteomes" id="UP000051966"/>
    </source>
</evidence>
<organism evidence="2 3">
    <name type="scientific">Lentilactobacillus farraginis DSM 18382 = JCM 14108</name>
    <dbReference type="NCBI Taxonomy" id="1423743"/>
    <lineage>
        <taxon>Bacteria</taxon>
        <taxon>Bacillati</taxon>
        <taxon>Bacillota</taxon>
        <taxon>Bacilli</taxon>
        <taxon>Lactobacillales</taxon>
        <taxon>Lactobacillaceae</taxon>
        <taxon>Lentilactobacillus</taxon>
    </lineage>
</organism>
<protein>
    <submittedName>
        <fullName evidence="2">Uncharacterized protein</fullName>
    </submittedName>
</protein>